<dbReference type="AlphaFoldDB" id="K5VDM7"/>
<sequence>MADIDTPHATLACVNEVMPALEPRVVPDANISNRSEYSNVPPKRSPACVAARRRCNASPILSTAHPHHTGLNTMGYSLPIGTVVAMSSEQLDSSKTTAQNLDLKHLSLLLPLPIAQPVAQSCIICQPSHGTEPVFVSLTSSVLEEKQGKCRKVIVARR</sequence>
<dbReference type="EMBL" id="JH930502">
    <property type="protein sequence ID" value="EKM49233.1"/>
    <property type="molecule type" value="Genomic_DNA"/>
</dbReference>
<evidence type="ECO:0000313" key="2">
    <source>
        <dbReference type="Proteomes" id="UP000008370"/>
    </source>
</evidence>
<proteinExistence type="predicted"/>
<dbReference type="HOGENOM" id="CLU_1670010_0_0_1"/>
<reference evidence="1 2" key="1">
    <citation type="journal article" date="2012" name="BMC Genomics">
        <title>Comparative genomics of the white-rot fungi, Phanerochaete carnosa and P. chrysosporium, to elucidate the genetic basis of the distinct wood types they colonize.</title>
        <authorList>
            <person name="Suzuki H."/>
            <person name="MacDonald J."/>
            <person name="Syed K."/>
            <person name="Salamov A."/>
            <person name="Hori C."/>
            <person name="Aerts A."/>
            <person name="Henrissat B."/>
            <person name="Wiebenga A."/>
            <person name="vanKuyk P.A."/>
            <person name="Barry K."/>
            <person name="Lindquist E."/>
            <person name="LaButti K."/>
            <person name="Lapidus A."/>
            <person name="Lucas S."/>
            <person name="Coutinho P."/>
            <person name="Gong Y."/>
            <person name="Samejima M."/>
            <person name="Mahadevan R."/>
            <person name="Abou-Zaid M."/>
            <person name="de Vries R.P."/>
            <person name="Igarashi K."/>
            <person name="Yadav J.S."/>
            <person name="Grigoriev I.V."/>
            <person name="Master E.R."/>
        </authorList>
    </citation>
    <scope>NUCLEOTIDE SEQUENCE [LARGE SCALE GENOMIC DNA]</scope>
    <source>
        <strain evidence="1 2">HHB-10118-sp</strain>
    </source>
</reference>
<keyword evidence="2" id="KW-1185">Reference proteome</keyword>
<evidence type="ECO:0000313" key="1">
    <source>
        <dbReference type="EMBL" id="EKM49233.1"/>
    </source>
</evidence>
<dbReference type="GeneID" id="18911730"/>
<dbReference type="InParanoid" id="K5VDM7"/>
<protein>
    <submittedName>
        <fullName evidence="1">Uncharacterized protein</fullName>
    </submittedName>
</protein>
<accession>K5VDM7</accession>
<name>K5VDM7_PHACS</name>
<gene>
    <name evidence="1" type="ORF">PHACADRAFT_201874</name>
</gene>
<dbReference type="RefSeq" id="XP_007402214.1">
    <property type="nucleotide sequence ID" value="XM_007402152.1"/>
</dbReference>
<dbReference type="Proteomes" id="UP000008370">
    <property type="component" value="Unassembled WGS sequence"/>
</dbReference>
<organism evidence="1 2">
    <name type="scientific">Phanerochaete carnosa (strain HHB-10118-sp)</name>
    <name type="common">White-rot fungus</name>
    <name type="synonym">Peniophora carnosa</name>
    <dbReference type="NCBI Taxonomy" id="650164"/>
    <lineage>
        <taxon>Eukaryota</taxon>
        <taxon>Fungi</taxon>
        <taxon>Dikarya</taxon>
        <taxon>Basidiomycota</taxon>
        <taxon>Agaricomycotina</taxon>
        <taxon>Agaricomycetes</taxon>
        <taxon>Polyporales</taxon>
        <taxon>Phanerochaetaceae</taxon>
        <taxon>Phanerochaete</taxon>
    </lineage>
</organism>
<dbReference type="KEGG" id="pco:PHACADRAFT_201874"/>